<name>A0A1H4DD35_9BURK</name>
<dbReference type="EMBL" id="FNQJ01000024">
    <property type="protein sequence ID" value="SEA70488.1"/>
    <property type="molecule type" value="Genomic_DNA"/>
</dbReference>
<feature type="transmembrane region" description="Helical" evidence="5">
    <location>
        <begin position="183"/>
        <end position="204"/>
    </location>
</feature>
<dbReference type="GeneID" id="34232493"/>
<keyword evidence="7" id="KW-1185">Reference proteome</keyword>
<evidence type="ECO:0000256" key="1">
    <source>
        <dbReference type="ARBA" id="ARBA00004141"/>
    </source>
</evidence>
<accession>A0A1H4DD35</accession>
<feature type="transmembrane region" description="Helical" evidence="5">
    <location>
        <begin position="347"/>
        <end position="374"/>
    </location>
</feature>
<feature type="transmembrane region" description="Helical" evidence="5">
    <location>
        <begin position="216"/>
        <end position="239"/>
    </location>
</feature>
<keyword evidence="3 5" id="KW-1133">Transmembrane helix</keyword>
<dbReference type="PANTHER" id="PTHR43427">
    <property type="entry name" value="CHLORIDE CHANNEL PROTEIN CLC-E"/>
    <property type="match status" value="1"/>
</dbReference>
<dbReference type="STRING" id="592050.SAMN05421875_12418"/>
<feature type="transmembrane region" description="Helical" evidence="5">
    <location>
        <begin position="53"/>
        <end position="70"/>
    </location>
</feature>
<keyword evidence="4 5" id="KW-0472">Membrane</keyword>
<reference evidence="7" key="1">
    <citation type="submission" date="2016-10" db="EMBL/GenBank/DDBJ databases">
        <authorList>
            <person name="Varghese N."/>
            <person name="Submissions S."/>
        </authorList>
    </citation>
    <scope>NUCLEOTIDE SEQUENCE [LARGE SCALE GENOMIC DNA]</scope>
    <source>
        <strain evidence="7">DSM 25157</strain>
    </source>
</reference>
<dbReference type="AlphaFoldDB" id="A0A1H4DD35"/>
<dbReference type="Pfam" id="PF00654">
    <property type="entry name" value="Voltage_CLC"/>
    <property type="match status" value="1"/>
</dbReference>
<evidence type="ECO:0000313" key="7">
    <source>
        <dbReference type="Proteomes" id="UP000199002"/>
    </source>
</evidence>
<proteinExistence type="predicted"/>
<feature type="transmembrane region" description="Helical" evidence="5">
    <location>
        <begin position="146"/>
        <end position="171"/>
    </location>
</feature>
<dbReference type="RefSeq" id="WP_092699662.1">
    <property type="nucleotide sequence ID" value="NZ_FNQJ01000024.1"/>
</dbReference>
<dbReference type="Gene3D" id="1.10.3080.10">
    <property type="entry name" value="Clc chloride channel"/>
    <property type="match status" value="1"/>
</dbReference>
<keyword evidence="2 5" id="KW-0812">Transmembrane</keyword>
<comment type="subcellular location">
    <subcellularLocation>
        <location evidence="1">Membrane</location>
        <topology evidence="1">Multi-pass membrane protein</topology>
    </subcellularLocation>
</comment>
<evidence type="ECO:0000256" key="2">
    <source>
        <dbReference type="ARBA" id="ARBA00022692"/>
    </source>
</evidence>
<evidence type="ECO:0000256" key="5">
    <source>
        <dbReference type="SAM" id="Phobius"/>
    </source>
</evidence>
<evidence type="ECO:0000313" key="6">
    <source>
        <dbReference type="EMBL" id="SEA70488.1"/>
    </source>
</evidence>
<dbReference type="SUPFAM" id="SSF81340">
    <property type="entry name" value="Clc chloride channel"/>
    <property type="match status" value="1"/>
</dbReference>
<dbReference type="InterPro" id="IPR001807">
    <property type="entry name" value="ClC"/>
</dbReference>
<dbReference type="InterPro" id="IPR014743">
    <property type="entry name" value="Cl-channel_core"/>
</dbReference>
<feature type="transmembrane region" description="Helical" evidence="5">
    <location>
        <begin position="260"/>
        <end position="279"/>
    </location>
</feature>
<evidence type="ECO:0000256" key="4">
    <source>
        <dbReference type="ARBA" id="ARBA00023136"/>
    </source>
</evidence>
<gene>
    <name evidence="6" type="ORF">SAMN05421875_12418</name>
</gene>
<dbReference type="GO" id="GO:0015108">
    <property type="term" value="F:chloride transmembrane transporter activity"/>
    <property type="evidence" value="ECO:0007669"/>
    <property type="project" value="InterPro"/>
</dbReference>
<dbReference type="InterPro" id="IPR050368">
    <property type="entry name" value="ClC-type_chloride_channel"/>
</dbReference>
<sequence length="445" mass="47339">MSRFRRPEQFDLLPYIGKWLVIASVVAFLAGSASALFLFALDRATAWREANRWITWLLPLAGGAVGWVYFKLGKQVEAGNNLLIDEIHDPKKVVPLRMVPLVLGGTVISHLFGASVGREGTAVQTGGALADQLTHVFRFQPADRRILLMAGISAGFASVFGTPLAGALFGLEVLAIGRMRYDALLPCVVAGIVADQVGMAWGVHHMHYAIGEVVAVTPWSVGAVVIAGVIFGLVGLVFATATHQLGGLVKRWISYPPLRPMLGGIVIALALWALGRAGFDAHRYIGLGIPSIVNAFQEPSAPWDFFGKLTFTVTSLGTGFKGGEVTPLFYIGATLGNALAPMLQLPFAMLAGIGFVAVFAGAANTPLATIVMAIELFGPQIGPLAAIGCITSYLCSGHTGIYHAQRVGHSKHHGGPPEELRIADVPQFRKKQQTQHVSATKDDHS</sequence>
<evidence type="ECO:0000256" key="3">
    <source>
        <dbReference type="ARBA" id="ARBA00022989"/>
    </source>
</evidence>
<feature type="transmembrane region" description="Helical" evidence="5">
    <location>
        <begin position="20"/>
        <end position="41"/>
    </location>
</feature>
<dbReference type="GO" id="GO:0016020">
    <property type="term" value="C:membrane"/>
    <property type="evidence" value="ECO:0007669"/>
    <property type="project" value="UniProtKB-SubCell"/>
</dbReference>
<dbReference type="CDD" id="cd03682">
    <property type="entry name" value="ClC_sycA_like"/>
    <property type="match status" value="1"/>
</dbReference>
<dbReference type="PANTHER" id="PTHR43427:SF12">
    <property type="entry name" value="CHLORIDE TRANSPORTER"/>
    <property type="match status" value="1"/>
</dbReference>
<dbReference type="PRINTS" id="PR00762">
    <property type="entry name" value="CLCHANNEL"/>
</dbReference>
<protein>
    <submittedName>
        <fullName evidence="6">H+/Cl-antiporter ClcA</fullName>
    </submittedName>
</protein>
<organism evidence="6 7">
    <name type="scientific">Acidovorax soli</name>
    <dbReference type="NCBI Taxonomy" id="592050"/>
    <lineage>
        <taxon>Bacteria</taxon>
        <taxon>Pseudomonadati</taxon>
        <taxon>Pseudomonadota</taxon>
        <taxon>Betaproteobacteria</taxon>
        <taxon>Burkholderiales</taxon>
        <taxon>Comamonadaceae</taxon>
        <taxon>Acidovorax</taxon>
    </lineage>
</organism>
<dbReference type="Proteomes" id="UP000199002">
    <property type="component" value="Unassembled WGS sequence"/>
</dbReference>